<keyword evidence="4 5" id="KW-0269">Exonuclease</keyword>
<dbReference type="RefSeq" id="WP_174405975.1">
    <property type="nucleotide sequence ID" value="NZ_BLVO01000013.1"/>
</dbReference>
<dbReference type="GO" id="GO:0006308">
    <property type="term" value="P:DNA catabolic process"/>
    <property type="evidence" value="ECO:0007669"/>
    <property type="project" value="UniProtKB-UniRule"/>
</dbReference>
<evidence type="ECO:0000313" key="10">
    <source>
        <dbReference type="Proteomes" id="UP000503840"/>
    </source>
</evidence>
<dbReference type="PANTHER" id="PTHR30008">
    <property type="entry name" value="EXODEOXYRIBONUCLEASE 7 LARGE SUBUNIT"/>
    <property type="match status" value="1"/>
</dbReference>
<dbReference type="GO" id="GO:0008855">
    <property type="term" value="F:exodeoxyribonuclease VII activity"/>
    <property type="evidence" value="ECO:0007669"/>
    <property type="project" value="UniProtKB-UniRule"/>
</dbReference>
<dbReference type="EC" id="3.1.11.6" evidence="5"/>
<evidence type="ECO:0000259" key="8">
    <source>
        <dbReference type="Pfam" id="PF13742"/>
    </source>
</evidence>
<dbReference type="Pfam" id="PF13742">
    <property type="entry name" value="tRNA_anti_2"/>
    <property type="match status" value="1"/>
</dbReference>
<comment type="similarity">
    <text evidence="5 6">Belongs to the XseA family.</text>
</comment>
<organism evidence="9 10">
    <name type="scientific">Desulfovibrio subterraneus</name>
    <dbReference type="NCBI Taxonomy" id="2718620"/>
    <lineage>
        <taxon>Bacteria</taxon>
        <taxon>Pseudomonadati</taxon>
        <taxon>Thermodesulfobacteriota</taxon>
        <taxon>Desulfovibrionia</taxon>
        <taxon>Desulfovibrionales</taxon>
        <taxon>Desulfovibrionaceae</taxon>
        <taxon>Desulfovibrio</taxon>
    </lineage>
</organism>
<dbReference type="InterPro" id="IPR003753">
    <property type="entry name" value="Exonuc_VII_L"/>
</dbReference>
<dbReference type="GO" id="GO:0003676">
    <property type="term" value="F:nucleic acid binding"/>
    <property type="evidence" value="ECO:0007669"/>
    <property type="project" value="InterPro"/>
</dbReference>
<keyword evidence="2 5" id="KW-0540">Nuclease</keyword>
<evidence type="ECO:0000256" key="5">
    <source>
        <dbReference type="HAMAP-Rule" id="MF_00378"/>
    </source>
</evidence>
<dbReference type="AlphaFoldDB" id="A0A7J0BLC5"/>
<comment type="subcellular location">
    <subcellularLocation>
        <location evidence="5 6">Cytoplasm</location>
    </subcellularLocation>
</comment>
<dbReference type="EMBL" id="BLVO01000013">
    <property type="protein sequence ID" value="GFM34378.1"/>
    <property type="molecule type" value="Genomic_DNA"/>
</dbReference>
<keyword evidence="10" id="KW-1185">Reference proteome</keyword>
<evidence type="ECO:0000256" key="6">
    <source>
        <dbReference type="RuleBase" id="RU004355"/>
    </source>
</evidence>
<evidence type="ECO:0000256" key="1">
    <source>
        <dbReference type="ARBA" id="ARBA00022490"/>
    </source>
</evidence>
<evidence type="ECO:0000313" key="9">
    <source>
        <dbReference type="EMBL" id="GFM34378.1"/>
    </source>
</evidence>
<evidence type="ECO:0000259" key="7">
    <source>
        <dbReference type="Pfam" id="PF02601"/>
    </source>
</evidence>
<protein>
    <recommendedName>
        <fullName evidence="5">Exodeoxyribonuclease 7 large subunit</fullName>
        <ecNumber evidence="5">3.1.11.6</ecNumber>
    </recommendedName>
    <alternativeName>
        <fullName evidence="5">Exodeoxyribonuclease VII large subunit</fullName>
        <shortName evidence="5">Exonuclease VII large subunit</shortName>
    </alternativeName>
</protein>
<accession>A0A7J0BLC5</accession>
<evidence type="ECO:0000256" key="4">
    <source>
        <dbReference type="ARBA" id="ARBA00022839"/>
    </source>
</evidence>
<evidence type="ECO:0000256" key="3">
    <source>
        <dbReference type="ARBA" id="ARBA00022801"/>
    </source>
</evidence>
<feature type="domain" description="OB-fold nucleic acid binding" evidence="8">
    <location>
        <begin position="5"/>
        <end position="114"/>
    </location>
</feature>
<dbReference type="CDD" id="cd04489">
    <property type="entry name" value="ExoVII_LU_OBF"/>
    <property type="match status" value="1"/>
</dbReference>
<dbReference type="PANTHER" id="PTHR30008:SF0">
    <property type="entry name" value="EXODEOXYRIBONUCLEASE 7 LARGE SUBUNIT"/>
    <property type="match status" value="1"/>
</dbReference>
<dbReference type="NCBIfam" id="TIGR00237">
    <property type="entry name" value="xseA"/>
    <property type="match status" value="1"/>
</dbReference>
<dbReference type="InterPro" id="IPR025824">
    <property type="entry name" value="OB-fold_nuc-bd_dom"/>
</dbReference>
<gene>
    <name evidence="5 9" type="primary">xseA</name>
    <name evidence="9" type="ORF">DSM101010T_27430</name>
</gene>
<proteinExistence type="inferred from homology"/>
<reference evidence="9 10" key="1">
    <citation type="submission" date="2020-05" db="EMBL/GenBank/DDBJ databases">
        <title>Draft genome sequence of Desulfovibrio sp. strain HN2T.</title>
        <authorList>
            <person name="Ueno A."/>
            <person name="Tamazawa S."/>
            <person name="Tamamura S."/>
            <person name="Murakami T."/>
            <person name="Kiyama T."/>
            <person name="Inomata H."/>
            <person name="Amano Y."/>
            <person name="Miyakawa K."/>
            <person name="Tamaki H."/>
            <person name="Naganuma T."/>
            <person name="Kaneko K."/>
        </authorList>
    </citation>
    <scope>NUCLEOTIDE SEQUENCE [LARGE SCALE GENOMIC DNA]</scope>
    <source>
        <strain evidence="9 10">HN2</strain>
    </source>
</reference>
<dbReference type="HAMAP" id="MF_00378">
    <property type="entry name" value="Exonuc_7_L"/>
    <property type="match status" value="1"/>
</dbReference>
<name>A0A7J0BLC5_9BACT</name>
<keyword evidence="3 5" id="KW-0378">Hydrolase</keyword>
<comment type="subunit">
    <text evidence="5">Heterooligomer composed of large and small subunits.</text>
</comment>
<comment type="function">
    <text evidence="5">Bidirectionally degrades single-stranded DNA into large acid-insoluble oligonucleotides, which are then degraded further into small acid-soluble oligonucleotides.</text>
</comment>
<comment type="catalytic activity">
    <reaction evidence="5 6">
        <text>Exonucleolytic cleavage in either 5'- to 3'- or 3'- to 5'-direction to yield nucleoside 5'-phosphates.</text>
        <dbReference type="EC" id="3.1.11.6"/>
    </reaction>
</comment>
<keyword evidence="1 5" id="KW-0963">Cytoplasm</keyword>
<comment type="caution">
    <text evidence="9">The sequence shown here is derived from an EMBL/GenBank/DDBJ whole genome shotgun (WGS) entry which is preliminary data.</text>
</comment>
<evidence type="ECO:0000256" key="2">
    <source>
        <dbReference type="ARBA" id="ARBA00022722"/>
    </source>
</evidence>
<sequence length="467" mass="51674">MSRIFSVRELTEAVKRTLEGVYPFVWVKGQVSNLTKAASGHVYFSLKDADATLNCVWFRTAQRGEESFDPLTGEVFEDGPRPSLAQTMREGMEIMCAGRLNVYPPRGAYQLVVEIAQDAGLGRLYLEFEELKRTLAAKGYFDTQRKRALPYHPARVAVVTATTGAAIRDFLRIAGERGWGAQIRIYPSLVQGDAAPAQIVQALETANAHGWADVIVLVRGGGSIEDLWAFNDVRVADAVFASAIPVVSGVGHEVDVTIADLVADMRAATPSHAAQLLWPERATLMQTVDECQMRLQRRWDTGMRERESLLAALTRGLAWLSPARQLQRLDERFEDLGLRLHRALDGKISRDAMAVQGCTDRLVRAFGPEAVARHELRVSALEDRLHWAGEKVLHGRQVVFERLSAQLSMLDPMRPLERGYSLVRRDDGTILRSVREAGIGSKLHVTVRDGVVQTEVTGIAPDISGDS</sequence>
<dbReference type="Proteomes" id="UP000503840">
    <property type="component" value="Unassembled WGS sequence"/>
</dbReference>
<dbReference type="InterPro" id="IPR020579">
    <property type="entry name" value="Exonuc_VII_lsu_C"/>
</dbReference>
<dbReference type="Pfam" id="PF02601">
    <property type="entry name" value="Exonuc_VII_L"/>
    <property type="match status" value="1"/>
</dbReference>
<dbReference type="GO" id="GO:0009318">
    <property type="term" value="C:exodeoxyribonuclease VII complex"/>
    <property type="evidence" value="ECO:0007669"/>
    <property type="project" value="UniProtKB-UniRule"/>
</dbReference>
<feature type="domain" description="Exonuclease VII large subunit C-terminal" evidence="7">
    <location>
        <begin position="140"/>
        <end position="454"/>
    </location>
</feature>
<dbReference type="GO" id="GO:0005737">
    <property type="term" value="C:cytoplasm"/>
    <property type="evidence" value="ECO:0007669"/>
    <property type="project" value="UniProtKB-SubCell"/>
</dbReference>